<protein>
    <submittedName>
        <fullName evidence="3">Toxin-antitoxin system protein</fullName>
    </submittedName>
    <submittedName>
        <fullName evidence="4">Uncharacterized protein (DUF1778 family)</fullName>
    </submittedName>
</protein>
<dbReference type="KEGG" id="xdo:XDD1_0018"/>
<dbReference type="HOGENOM" id="CLU_152494_5_0_6"/>
<dbReference type="InterPro" id="IPR010985">
    <property type="entry name" value="Ribbon_hlx_hlx"/>
</dbReference>
<dbReference type="SUPFAM" id="SSF47598">
    <property type="entry name" value="Ribbon-helix-helix"/>
    <property type="match status" value="1"/>
</dbReference>
<dbReference type="Pfam" id="PF08681">
    <property type="entry name" value="TacA1"/>
    <property type="match status" value="1"/>
</dbReference>
<evidence type="ECO:0000256" key="2">
    <source>
        <dbReference type="ARBA" id="ARBA00049988"/>
    </source>
</evidence>
<dbReference type="STRING" id="351671.XDD1_0018"/>
<dbReference type="PANTHER" id="PTHR35401">
    <property type="entry name" value="COPG FAMILY HELIX-TURN-HELIX PROTEIN-RELATED-RELATED"/>
    <property type="match status" value="1"/>
</dbReference>
<accession>A0A068QLX4</accession>
<keyword evidence="6" id="KW-1185">Reference proteome</keyword>
<dbReference type="InterPro" id="IPR014795">
    <property type="entry name" value="TacA_1-like"/>
</dbReference>
<evidence type="ECO:0000313" key="3">
    <source>
        <dbReference type="EMBL" id="CDG15732.1"/>
    </source>
</evidence>
<dbReference type="RefSeq" id="WP_045967679.1">
    <property type="nucleotide sequence ID" value="NZ_CAWMED010000001.1"/>
</dbReference>
<reference evidence="4 6" key="2">
    <citation type="submission" date="2019-07" db="EMBL/GenBank/DDBJ databases">
        <title>Genomic Encyclopedia of Type Strains, Phase I: the one thousand microbial genomes (KMG-I) project.</title>
        <authorList>
            <person name="Kyrpides N."/>
        </authorList>
    </citation>
    <scope>NUCLEOTIDE SEQUENCE [LARGE SCALE GENOMIC DNA]</scope>
    <source>
        <strain evidence="4 6">DSM 17909</strain>
    </source>
</reference>
<dbReference type="Proteomes" id="UP000324170">
    <property type="component" value="Unassembled WGS sequence"/>
</dbReference>
<dbReference type="GO" id="GO:0006355">
    <property type="term" value="P:regulation of DNA-templated transcription"/>
    <property type="evidence" value="ECO:0007669"/>
    <property type="project" value="InterPro"/>
</dbReference>
<dbReference type="EMBL" id="FO704550">
    <property type="protein sequence ID" value="CDG15732.1"/>
    <property type="molecule type" value="Genomic_DNA"/>
</dbReference>
<evidence type="ECO:0000313" key="5">
    <source>
        <dbReference type="Proteomes" id="UP000032721"/>
    </source>
</evidence>
<dbReference type="Gene3D" id="1.20.5.780">
    <property type="entry name" value="Single helix bin"/>
    <property type="match status" value="1"/>
</dbReference>
<comment type="similarity">
    <text evidence="2">Belongs to the TacA antitoxin family.</text>
</comment>
<evidence type="ECO:0000256" key="1">
    <source>
        <dbReference type="ARBA" id="ARBA00022649"/>
    </source>
</evidence>
<organism evidence="3 5">
    <name type="scientific">Xenorhabdus doucetiae</name>
    <dbReference type="NCBI Taxonomy" id="351671"/>
    <lineage>
        <taxon>Bacteria</taxon>
        <taxon>Pseudomonadati</taxon>
        <taxon>Pseudomonadota</taxon>
        <taxon>Gammaproteobacteria</taxon>
        <taxon>Enterobacterales</taxon>
        <taxon>Morganellaceae</taxon>
        <taxon>Xenorhabdus</taxon>
    </lineage>
</organism>
<sequence length="101" mass="11332">MATISVKKPQKEAKNARVELKTSTELKETLRQAAQVAGVDLSAFILSAAFERAEEVLENQKRRELDEENWRTLNVLIAEPASPTLALRALMRKNKNGKVTK</sequence>
<name>A0A068QLX4_9GAMM</name>
<dbReference type="PANTHER" id="PTHR35401:SF2">
    <property type="entry name" value="ABC-TYPE TRANSPORT SYSTEM"/>
    <property type="match status" value="1"/>
</dbReference>
<keyword evidence="1" id="KW-1277">Toxin-antitoxin system</keyword>
<dbReference type="OrthoDB" id="6506946at2"/>
<gene>
    <name evidence="4" type="ORF">LY16_02623</name>
    <name evidence="3" type="ORF">XDD1_0018</name>
</gene>
<dbReference type="EMBL" id="VNHN01000048">
    <property type="protein sequence ID" value="TYP01946.1"/>
    <property type="molecule type" value="Genomic_DNA"/>
</dbReference>
<dbReference type="Proteomes" id="UP000032721">
    <property type="component" value="Chromosome"/>
</dbReference>
<reference evidence="3 5" key="1">
    <citation type="submission" date="2013-07" db="EMBL/GenBank/DDBJ databases">
        <authorList>
            <person name="Genoscope - CEA"/>
        </authorList>
    </citation>
    <scope>NUCLEOTIDE SEQUENCE [LARGE SCALE GENOMIC DNA]</scope>
    <source>
        <strain evidence="3">FRM16</strain>
        <strain evidence="5">FRM16 / DSM 17909</strain>
    </source>
</reference>
<evidence type="ECO:0000313" key="4">
    <source>
        <dbReference type="EMBL" id="TYP01946.1"/>
    </source>
</evidence>
<evidence type="ECO:0000313" key="6">
    <source>
        <dbReference type="Proteomes" id="UP000324170"/>
    </source>
</evidence>
<dbReference type="AlphaFoldDB" id="A0A068QLX4"/>
<proteinExistence type="inferred from homology"/>